<organism evidence="1">
    <name type="scientific">marine metagenome</name>
    <dbReference type="NCBI Taxonomy" id="408172"/>
    <lineage>
        <taxon>unclassified sequences</taxon>
        <taxon>metagenomes</taxon>
        <taxon>ecological metagenomes</taxon>
    </lineage>
</organism>
<dbReference type="AlphaFoldDB" id="A0A382H1Z1"/>
<sequence length="26" mass="2629">MGSQGGGSESIHKVSAWLDGVDVAKL</sequence>
<name>A0A382H1Z1_9ZZZZ</name>
<evidence type="ECO:0000313" key="1">
    <source>
        <dbReference type="EMBL" id="SVB81326.1"/>
    </source>
</evidence>
<gene>
    <name evidence="1" type="ORF">METZ01_LOCUS234180</name>
</gene>
<protein>
    <submittedName>
        <fullName evidence="1">Uncharacterized protein</fullName>
    </submittedName>
</protein>
<accession>A0A382H1Z1</accession>
<reference evidence="1" key="1">
    <citation type="submission" date="2018-05" db="EMBL/GenBank/DDBJ databases">
        <authorList>
            <person name="Lanie J.A."/>
            <person name="Ng W.-L."/>
            <person name="Kazmierczak K.M."/>
            <person name="Andrzejewski T.M."/>
            <person name="Davidsen T.M."/>
            <person name="Wayne K.J."/>
            <person name="Tettelin H."/>
            <person name="Glass J.I."/>
            <person name="Rusch D."/>
            <person name="Podicherti R."/>
            <person name="Tsui H.-C.T."/>
            <person name="Winkler M.E."/>
        </authorList>
    </citation>
    <scope>NUCLEOTIDE SEQUENCE</scope>
</reference>
<dbReference type="EMBL" id="UINC01058729">
    <property type="protein sequence ID" value="SVB81326.1"/>
    <property type="molecule type" value="Genomic_DNA"/>
</dbReference>
<proteinExistence type="predicted"/>